<accession>A0A1C1A2S6</accession>
<dbReference type="SUPFAM" id="SSF47413">
    <property type="entry name" value="lambda repressor-like DNA-binding domains"/>
    <property type="match status" value="1"/>
</dbReference>
<dbReference type="PROSITE" id="PS50932">
    <property type="entry name" value="HTH_LACI_2"/>
    <property type="match status" value="1"/>
</dbReference>
<evidence type="ECO:0000313" key="6">
    <source>
        <dbReference type="Proteomes" id="UP000093309"/>
    </source>
</evidence>
<keyword evidence="1" id="KW-0805">Transcription regulation</keyword>
<dbReference type="STRING" id="512399.A8709_11165"/>
<dbReference type="PROSITE" id="PS00356">
    <property type="entry name" value="HTH_LACI_1"/>
    <property type="match status" value="1"/>
</dbReference>
<organism evidence="5 6">
    <name type="scientific">Paenibacillus pectinilyticus</name>
    <dbReference type="NCBI Taxonomy" id="512399"/>
    <lineage>
        <taxon>Bacteria</taxon>
        <taxon>Bacillati</taxon>
        <taxon>Bacillota</taxon>
        <taxon>Bacilli</taxon>
        <taxon>Bacillales</taxon>
        <taxon>Paenibacillaceae</taxon>
        <taxon>Paenibacillus</taxon>
    </lineage>
</organism>
<feature type="domain" description="HTH lacI-type" evidence="4">
    <location>
        <begin position="4"/>
        <end position="59"/>
    </location>
</feature>
<keyword evidence="6" id="KW-1185">Reference proteome</keyword>
<dbReference type="Pfam" id="PF00356">
    <property type="entry name" value="LacI"/>
    <property type="match status" value="1"/>
</dbReference>
<dbReference type="EMBL" id="LYPC01000016">
    <property type="protein sequence ID" value="OCT14839.1"/>
    <property type="molecule type" value="Genomic_DNA"/>
</dbReference>
<keyword evidence="2" id="KW-0238">DNA-binding</keyword>
<gene>
    <name evidence="5" type="ORF">A8709_11165</name>
</gene>
<evidence type="ECO:0000256" key="2">
    <source>
        <dbReference type="ARBA" id="ARBA00023125"/>
    </source>
</evidence>
<dbReference type="PANTHER" id="PTHR30146">
    <property type="entry name" value="LACI-RELATED TRANSCRIPTIONAL REPRESSOR"/>
    <property type="match status" value="1"/>
</dbReference>
<reference evidence="6" key="1">
    <citation type="submission" date="2016-05" db="EMBL/GenBank/DDBJ databases">
        <title>Paenibacillus oryzae. sp. nov., isolated from the rice root.</title>
        <authorList>
            <person name="Zhang J."/>
            <person name="Zhang X."/>
        </authorList>
    </citation>
    <scope>NUCLEOTIDE SEQUENCE [LARGE SCALE GENOMIC DNA]</scope>
    <source>
        <strain evidence="6">KCTC13222</strain>
    </source>
</reference>
<dbReference type="Gene3D" id="1.10.260.40">
    <property type="entry name" value="lambda repressor-like DNA-binding domains"/>
    <property type="match status" value="1"/>
</dbReference>
<evidence type="ECO:0000256" key="1">
    <source>
        <dbReference type="ARBA" id="ARBA00023015"/>
    </source>
</evidence>
<dbReference type="InterPro" id="IPR046335">
    <property type="entry name" value="LacI/GalR-like_sensor"/>
</dbReference>
<dbReference type="Pfam" id="PF13377">
    <property type="entry name" value="Peripla_BP_3"/>
    <property type="match status" value="1"/>
</dbReference>
<keyword evidence="3" id="KW-0804">Transcription</keyword>
<dbReference type="GO" id="GO:0003700">
    <property type="term" value="F:DNA-binding transcription factor activity"/>
    <property type="evidence" value="ECO:0007669"/>
    <property type="project" value="TreeGrafter"/>
</dbReference>
<dbReference type="OrthoDB" id="9796186at2"/>
<dbReference type="SUPFAM" id="SSF53822">
    <property type="entry name" value="Periplasmic binding protein-like I"/>
    <property type="match status" value="1"/>
</dbReference>
<sequence length="332" mass="36996">MKKPTMLDIANQVGVTKATVSMVLNKKDELISPETRDKILKVADELGYIPNSFARSLITKKSGTIGIIIPDITNPFFAEIARAIEDEANRLQYNVIFCNTDNQVPKEESAIRLLIGKLVDGVIFIAGGTSETSLALLNQHAVSFVLVDRYIPGCEDYPGVYCMSDDGVMDGVRHLYEKGRRKIAYVRGPRELRVFEYRVNAYKEMMTTLGIYDERYVYEVLPSLEAGIAVTEQIARDVPDVDGIIYCNDMTAMGGLKALTRLGYHVPRDISIIGYDNIKISQFIEPELTTVAQPIAEMGEAACNLLINIINEVPLKEQKIFLYAELVVRGTS</sequence>
<proteinExistence type="predicted"/>
<dbReference type="InterPro" id="IPR028082">
    <property type="entry name" value="Peripla_BP_I"/>
</dbReference>
<evidence type="ECO:0000256" key="3">
    <source>
        <dbReference type="ARBA" id="ARBA00023163"/>
    </source>
</evidence>
<dbReference type="CDD" id="cd06267">
    <property type="entry name" value="PBP1_LacI_sugar_binding-like"/>
    <property type="match status" value="1"/>
</dbReference>
<dbReference type="InterPro" id="IPR010982">
    <property type="entry name" value="Lambda_DNA-bd_dom_sf"/>
</dbReference>
<name>A0A1C1A2S6_9BACL</name>
<dbReference type="CDD" id="cd01392">
    <property type="entry name" value="HTH_LacI"/>
    <property type="match status" value="1"/>
</dbReference>
<evidence type="ECO:0000259" key="4">
    <source>
        <dbReference type="PROSITE" id="PS50932"/>
    </source>
</evidence>
<dbReference type="Gene3D" id="3.40.50.2300">
    <property type="match status" value="2"/>
</dbReference>
<dbReference type="AlphaFoldDB" id="A0A1C1A2S6"/>
<dbReference type="SMART" id="SM00354">
    <property type="entry name" value="HTH_LACI"/>
    <property type="match status" value="1"/>
</dbReference>
<dbReference type="Proteomes" id="UP000093309">
    <property type="component" value="Unassembled WGS sequence"/>
</dbReference>
<dbReference type="InterPro" id="IPR000843">
    <property type="entry name" value="HTH_LacI"/>
</dbReference>
<protein>
    <submittedName>
        <fullName evidence="5">LacI family transcriptional regulator</fullName>
    </submittedName>
</protein>
<dbReference type="GO" id="GO:0000976">
    <property type="term" value="F:transcription cis-regulatory region binding"/>
    <property type="evidence" value="ECO:0007669"/>
    <property type="project" value="TreeGrafter"/>
</dbReference>
<dbReference type="PANTHER" id="PTHR30146:SF109">
    <property type="entry name" value="HTH-TYPE TRANSCRIPTIONAL REGULATOR GALS"/>
    <property type="match status" value="1"/>
</dbReference>
<comment type="caution">
    <text evidence="5">The sequence shown here is derived from an EMBL/GenBank/DDBJ whole genome shotgun (WGS) entry which is preliminary data.</text>
</comment>
<evidence type="ECO:0000313" key="5">
    <source>
        <dbReference type="EMBL" id="OCT14839.1"/>
    </source>
</evidence>